<dbReference type="OrthoDB" id="543373at2759"/>
<dbReference type="InterPro" id="IPR011989">
    <property type="entry name" value="ARM-like"/>
</dbReference>
<evidence type="ECO:0000256" key="3">
    <source>
        <dbReference type="ARBA" id="ARBA00022448"/>
    </source>
</evidence>
<reference evidence="11" key="1">
    <citation type="journal article" date="2010" name="Nature">
        <title>The Amphimedon queenslandica genome and the evolution of animal complexity.</title>
        <authorList>
            <person name="Srivastava M."/>
            <person name="Simakov O."/>
            <person name="Chapman J."/>
            <person name="Fahey B."/>
            <person name="Gauthier M.E."/>
            <person name="Mitros T."/>
            <person name="Richards G.S."/>
            <person name="Conaco C."/>
            <person name="Dacre M."/>
            <person name="Hellsten U."/>
            <person name="Larroux C."/>
            <person name="Putnam N.H."/>
            <person name="Stanke M."/>
            <person name="Adamska M."/>
            <person name="Darling A."/>
            <person name="Degnan S.M."/>
            <person name="Oakley T.H."/>
            <person name="Plachetzki D.C."/>
            <person name="Zhai Y."/>
            <person name="Adamski M."/>
            <person name="Calcino A."/>
            <person name="Cummins S.F."/>
            <person name="Goodstein D.M."/>
            <person name="Harris C."/>
            <person name="Jackson D.J."/>
            <person name="Leys S.P."/>
            <person name="Shu S."/>
            <person name="Woodcroft B.J."/>
            <person name="Vervoort M."/>
            <person name="Kosik K.S."/>
            <person name="Manning G."/>
            <person name="Degnan B.M."/>
            <person name="Rokhsar D.S."/>
        </authorList>
    </citation>
    <scope>NUCLEOTIDE SEQUENCE [LARGE SCALE GENOMIC DNA]</scope>
</reference>
<dbReference type="STRING" id="400682.A0A1X7UIQ8"/>
<keyword evidence="5" id="KW-0677">Repeat</keyword>
<dbReference type="InterPro" id="IPR058584">
    <property type="entry name" value="IMB1_TNPO1-like_TPR"/>
</dbReference>
<dbReference type="Pfam" id="PF25574">
    <property type="entry name" value="TPR_IMB1"/>
    <property type="match status" value="1"/>
</dbReference>
<name>A0A1X7UIQ8_AMPQE</name>
<dbReference type="eggNOG" id="KOG2171">
    <property type="taxonomic scope" value="Eukaryota"/>
</dbReference>
<dbReference type="OMA" id="PKRFVQE"/>
<dbReference type="InterPro" id="IPR040122">
    <property type="entry name" value="Importin_beta"/>
</dbReference>
<feature type="domain" description="IPO4/5-like TPR repeats" evidence="9">
    <location>
        <begin position="93"/>
        <end position="251"/>
    </location>
</feature>
<feature type="domain" description="Importin subunit beta-1/Transportin-1-like TPR repeats" evidence="8">
    <location>
        <begin position="495"/>
        <end position="636"/>
    </location>
</feature>
<evidence type="ECO:0008006" key="12">
    <source>
        <dbReference type="Google" id="ProtNLM"/>
    </source>
</evidence>
<sequence>MEFNAILSNLLSEDNTTRKTAEEQLNTLSLSAKLPYLVSTMGNAGVAISSRDLAAVLLRRALLQSPDELSQVDPTVTASCRSQLLQIIQSESNTSLRHKICDTIAELARASIDENDVNHWPQLLTFLFECCDTTKPELYQNALHIIRVVPAVFGVQLNSVLELVSQMFYQAMISSHQALAEEAVTATSSFIISLEVPGVRQRMNDLLPHMISVLEQNIQSQSDDTVLKSFIDLAEHRPKFLRPELVKLLELMAKLMQAEVEDNWKQLSLEFVVTFAENGAAMLRKLDKFHSLIIELCLNFMVQIEDDDDWNTADELANDDDSSSMTVSGETALDRLANALGGKAVLPHIISIIPKMLTSADWKHRYGALMAVSAIAEGCEKQMTPILNDVITCVLPYCQDSHPRVRYAACNALGQMSSDFSPTIQEKFHDKIIPSLLPILDDFKNPRVLTHAGAALVNFCELCPKSVLSNYLSAIIPKLEASFKFGLSELVDKGRKIIIEQMVTTLATVADAAEELFAPYYPLFMPNLKHLMSNAVNKEHRLLRGKTIECISFIGLAVGKEMFMQDAHEILDCLFKVQSEQNTWEPDDPQASYMISAWARICKIIGPEFVAYLPFVVQPLIQAASIKPEIAIVDSIDAEQNYSEDDGWEFITLADQQKFGIKTAGLDDKCTAMQMLVVYAKDLKEGFIDYAEPVSKIMVPHLRFYFHELVRAAAAEIIPHLLECIQSKGPDAVAAMWSYISEKLLEAIPLEPDSEITGIMISSLCKCIELLGLNCFTTEQYTKIVDIINDQIETCFLKLKKRHDKRLDEDYDEEVEDELEAEDEEDDNIMRKIADLMHSLFMTHGSALLPFFDQLLPTFTNMLSSDKPSSYRQWSLCVFDDLLDFASESAIKYQSHFLQPMLDSICNHYPPTRQAAAYGIGIMAVNCSKDFINVFEGALSSLIVSVQGATEVDMPTIHAKDNAISAVAKICRHIDGIALDTVLPLWLSWLPVVEDKEEASHVYTYLCDLIERNNASILGANNENVPKILGIIGDVISEEVLTNNDLVLQRLLAIARHVQASDVWDSCLQYLSKRQQVALTNALR</sequence>
<evidence type="ECO:0000259" key="8">
    <source>
        <dbReference type="Pfam" id="PF25574"/>
    </source>
</evidence>
<evidence type="ECO:0000256" key="4">
    <source>
        <dbReference type="ARBA" id="ARBA00022490"/>
    </source>
</evidence>
<dbReference type="InterPro" id="IPR057672">
    <property type="entry name" value="TPR_IPO4/5"/>
</dbReference>
<evidence type="ECO:0000256" key="2">
    <source>
        <dbReference type="ARBA" id="ARBA00004496"/>
    </source>
</evidence>
<proteinExistence type="predicted"/>
<dbReference type="Pfam" id="PF25780">
    <property type="entry name" value="TPR_IPO5"/>
    <property type="match status" value="1"/>
</dbReference>
<dbReference type="EnsemblMetazoa" id="XM_011406712.2">
    <property type="protein sequence ID" value="XP_011405014.2"/>
    <property type="gene ID" value="LOC100640041"/>
</dbReference>
<dbReference type="Pfam" id="PF13513">
    <property type="entry name" value="HEAT_EZ"/>
    <property type="match status" value="1"/>
</dbReference>
<keyword evidence="11" id="KW-1185">Reference proteome</keyword>
<dbReference type="Pfam" id="PF18808">
    <property type="entry name" value="Importin_rep_4"/>
    <property type="match status" value="1"/>
</dbReference>
<keyword evidence="4" id="KW-0963">Cytoplasm</keyword>
<organism evidence="10">
    <name type="scientific">Amphimedon queenslandica</name>
    <name type="common">Sponge</name>
    <dbReference type="NCBI Taxonomy" id="400682"/>
    <lineage>
        <taxon>Eukaryota</taxon>
        <taxon>Metazoa</taxon>
        <taxon>Porifera</taxon>
        <taxon>Demospongiae</taxon>
        <taxon>Heteroscleromorpha</taxon>
        <taxon>Haplosclerida</taxon>
        <taxon>Niphatidae</taxon>
        <taxon>Amphimedon</taxon>
    </lineage>
</organism>
<dbReference type="GO" id="GO:0006606">
    <property type="term" value="P:protein import into nucleus"/>
    <property type="evidence" value="ECO:0007669"/>
    <property type="project" value="InterPro"/>
</dbReference>
<evidence type="ECO:0000256" key="6">
    <source>
        <dbReference type="ARBA" id="ARBA00022927"/>
    </source>
</evidence>
<dbReference type="PANTHER" id="PTHR10527">
    <property type="entry name" value="IMPORTIN BETA"/>
    <property type="match status" value="1"/>
</dbReference>
<evidence type="ECO:0000259" key="9">
    <source>
        <dbReference type="Pfam" id="PF25780"/>
    </source>
</evidence>
<evidence type="ECO:0000256" key="1">
    <source>
        <dbReference type="ARBA" id="ARBA00004123"/>
    </source>
</evidence>
<dbReference type="Pfam" id="PF18829">
    <property type="entry name" value="Importin_rep_6"/>
    <property type="match status" value="1"/>
</dbReference>
<dbReference type="Gene3D" id="1.25.10.10">
    <property type="entry name" value="Leucine-rich Repeat Variant"/>
    <property type="match status" value="1"/>
</dbReference>
<dbReference type="InParanoid" id="A0A1X7UIQ8"/>
<reference evidence="10" key="2">
    <citation type="submission" date="2017-05" db="UniProtKB">
        <authorList>
            <consortium name="EnsemblMetazoa"/>
        </authorList>
    </citation>
    <scope>IDENTIFICATION</scope>
</reference>
<dbReference type="SUPFAM" id="SSF48371">
    <property type="entry name" value="ARM repeat"/>
    <property type="match status" value="2"/>
</dbReference>
<dbReference type="InterPro" id="IPR041389">
    <property type="entry name" value="Importin_rep_6"/>
</dbReference>
<dbReference type="InterPro" id="IPR041653">
    <property type="entry name" value="Importin_rep_4"/>
</dbReference>
<dbReference type="AlphaFoldDB" id="A0A1X7UIQ8"/>
<gene>
    <name evidence="10" type="primary">100640041</name>
</gene>
<evidence type="ECO:0000313" key="11">
    <source>
        <dbReference type="Proteomes" id="UP000007879"/>
    </source>
</evidence>
<dbReference type="InterPro" id="IPR016024">
    <property type="entry name" value="ARM-type_fold"/>
</dbReference>
<evidence type="ECO:0000256" key="5">
    <source>
        <dbReference type="ARBA" id="ARBA00022737"/>
    </source>
</evidence>
<dbReference type="EnsemblMetazoa" id="Aqu2.1.27356_001">
    <property type="protein sequence ID" value="Aqu2.1.27356_001"/>
    <property type="gene ID" value="Aqu2.1.27356"/>
</dbReference>
<keyword evidence="7" id="KW-0539">Nucleus</keyword>
<evidence type="ECO:0000313" key="10">
    <source>
        <dbReference type="EnsemblMetazoa" id="Aqu2.1.27356_001"/>
    </source>
</evidence>
<dbReference type="GO" id="GO:0005737">
    <property type="term" value="C:cytoplasm"/>
    <property type="evidence" value="ECO:0007669"/>
    <property type="project" value="UniProtKB-SubCell"/>
</dbReference>
<keyword evidence="6" id="KW-0653">Protein transport</keyword>
<comment type="subcellular location">
    <subcellularLocation>
        <location evidence="2">Cytoplasm</location>
    </subcellularLocation>
    <subcellularLocation>
        <location evidence="1">Nucleus</location>
    </subcellularLocation>
</comment>
<dbReference type="KEGG" id="aqu:100640041"/>
<accession>A0A1X7UIQ8</accession>
<protein>
    <recommendedName>
        <fullName evidence="12">TOG domain-containing protein</fullName>
    </recommendedName>
</protein>
<dbReference type="Proteomes" id="UP000007879">
    <property type="component" value="Unassembled WGS sequence"/>
</dbReference>
<keyword evidence="3" id="KW-0813">Transport</keyword>
<dbReference type="GO" id="GO:0005634">
    <property type="term" value="C:nucleus"/>
    <property type="evidence" value="ECO:0007669"/>
    <property type="project" value="UniProtKB-SubCell"/>
</dbReference>
<evidence type="ECO:0000256" key="7">
    <source>
        <dbReference type="ARBA" id="ARBA00023242"/>
    </source>
</evidence>